<accession>L1IIN2</accession>
<reference evidence="4" key="2">
    <citation type="submission" date="2012-11" db="EMBL/GenBank/DDBJ databases">
        <authorList>
            <person name="Kuo A."/>
            <person name="Curtis B.A."/>
            <person name="Tanifuji G."/>
            <person name="Burki F."/>
            <person name="Gruber A."/>
            <person name="Irimia M."/>
            <person name="Maruyama S."/>
            <person name="Arias M.C."/>
            <person name="Ball S.G."/>
            <person name="Gile G.H."/>
            <person name="Hirakawa Y."/>
            <person name="Hopkins J.F."/>
            <person name="Rensing S.A."/>
            <person name="Schmutz J."/>
            <person name="Symeonidi A."/>
            <person name="Elias M."/>
            <person name="Eveleigh R.J."/>
            <person name="Herman E.K."/>
            <person name="Klute M.J."/>
            <person name="Nakayama T."/>
            <person name="Obornik M."/>
            <person name="Reyes-Prieto A."/>
            <person name="Armbrust E.V."/>
            <person name="Aves S.J."/>
            <person name="Beiko R.G."/>
            <person name="Coutinho P."/>
            <person name="Dacks J.B."/>
            <person name="Durnford D.G."/>
            <person name="Fast N.M."/>
            <person name="Green B.R."/>
            <person name="Grisdale C."/>
            <person name="Hempe F."/>
            <person name="Henrissat B."/>
            <person name="Hoppner M.P."/>
            <person name="Ishida K.-I."/>
            <person name="Kim E."/>
            <person name="Koreny L."/>
            <person name="Kroth P.G."/>
            <person name="Liu Y."/>
            <person name="Malik S.-B."/>
            <person name="Maier U.G."/>
            <person name="McRose D."/>
            <person name="Mock T."/>
            <person name="Neilson J.A."/>
            <person name="Onodera N.T."/>
            <person name="Poole A.M."/>
            <person name="Pritham E.J."/>
            <person name="Richards T.A."/>
            <person name="Rocap G."/>
            <person name="Roy S.W."/>
            <person name="Sarai C."/>
            <person name="Schaack S."/>
            <person name="Shirato S."/>
            <person name="Slamovits C.H."/>
            <person name="Spencer D.F."/>
            <person name="Suzuki S."/>
            <person name="Worden A.Z."/>
            <person name="Zauner S."/>
            <person name="Barry K."/>
            <person name="Bell C."/>
            <person name="Bharti A.K."/>
            <person name="Crow J.A."/>
            <person name="Grimwood J."/>
            <person name="Kramer R."/>
            <person name="Lindquist E."/>
            <person name="Lucas S."/>
            <person name="Salamov A."/>
            <person name="McFadden G.I."/>
            <person name="Lane C.E."/>
            <person name="Keeling P.J."/>
            <person name="Gray M.W."/>
            <person name="Grigoriev I.V."/>
            <person name="Archibald J.M."/>
        </authorList>
    </citation>
    <scope>NUCLEOTIDE SEQUENCE</scope>
    <source>
        <strain evidence="4">CCMP2712</strain>
    </source>
</reference>
<dbReference type="HOGENOM" id="CLU_508514_0_0_1"/>
<protein>
    <submittedName>
        <fullName evidence="2 3">Uncharacterized protein</fullName>
    </submittedName>
</protein>
<dbReference type="RefSeq" id="XP_005822655.1">
    <property type="nucleotide sequence ID" value="XM_005822598.1"/>
</dbReference>
<feature type="compositionally biased region" description="Basic and acidic residues" evidence="1">
    <location>
        <begin position="128"/>
        <end position="140"/>
    </location>
</feature>
<sequence length="536" mass="61318">MPTVHLPTVTHSRGKICGQIMAGMEEQEEKSVVGWMEGQPEREEGRVEDEQERTVVKEPEREEGRVEDEQERTVVKEPEREEGRVEDEQERTVVKEPEREEGRVEDEQERTVVKELEREEGRVEDEQERTVVKEPEREEGRVEDEQERTVVKEPEREEGRVEDEQERTVVKEPEREEGRVEEDDEGHGDVKRLKTMRTIRSNEDYETMVFSKTAAELRLVRRETVISTAESADKLKESGCGSREDLRDWNCIGRKLHLAQISLQNKLSKKAASEAAASADSQANGTKNNHVPKAGDIFQADICIRLEEDANLQYIFNGMIANCSEDVKSLASMNQESFNDVRVNRGEYVCFEITRAIDKILAKIFQLSRLYAPGGLKDHFLGRQAKIRAFGLIVSGNRRDFESACDKVRAFFVETSKNPNLSKNLINQSIPFFLCLVNHETLYSQVTDLKLSVERLTETTEGLKETTEGLKETTEGLKETTEGLQETTEGLKKSMEMMNKSIEERFSQQDQNLKSMEGRIVAELQKQLSALLPKSS</sequence>
<feature type="compositionally biased region" description="Basic and acidic residues" evidence="1">
    <location>
        <begin position="166"/>
        <end position="178"/>
    </location>
</feature>
<organism evidence="2">
    <name type="scientific">Guillardia theta (strain CCMP2712)</name>
    <name type="common">Cryptophyte</name>
    <dbReference type="NCBI Taxonomy" id="905079"/>
    <lineage>
        <taxon>Eukaryota</taxon>
        <taxon>Cryptophyceae</taxon>
        <taxon>Pyrenomonadales</taxon>
        <taxon>Geminigeraceae</taxon>
        <taxon>Guillardia</taxon>
    </lineage>
</organism>
<evidence type="ECO:0000313" key="2">
    <source>
        <dbReference type="EMBL" id="EKX35675.1"/>
    </source>
</evidence>
<dbReference type="KEGG" id="gtt:GUITHDRAFT_118166"/>
<proteinExistence type="predicted"/>
<feature type="compositionally biased region" description="Basic and acidic residues" evidence="1">
    <location>
        <begin position="90"/>
        <end position="102"/>
    </location>
</feature>
<feature type="region of interest" description="Disordered" evidence="1">
    <location>
        <begin position="461"/>
        <end position="483"/>
    </location>
</feature>
<reference evidence="3" key="3">
    <citation type="submission" date="2015-06" db="UniProtKB">
        <authorList>
            <consortium name="EnsemblProtists"/>
        </authorList>
    </citation>
    <scope>IDENTIFICATION</scope>
</reference>
<name>L1IIN2_GUITC</name>
<dbReference type="AlphaFoldDB" id="L1IIN2"/>
<feature type="compositionally biased region" description="Basic and acidic residues" evidence="1">
    <location>
        <begin position="109"/>
        <end position="121"/>
    </location>
</feature>
<dbReference type="Proteomes" id="UP000011087">
    <property type="component" value="Unassembled WGS sequence"/>
</dbReference>
<feature type="compositionally biased region" description="Basic and acidic residues" evidence="1">
    <location>
        <begin position="52"/>
        <end position="64"/>
    </location>
</feature>
<evidence type="ECO:0000313" key="3">
    <source>
        <dbReference type="EnsemblProtists" id="EKX35675"/>
    </source>
</evidence>
<feature type="compositionally biased region" description="Basic and acidic residues" evidence="1">
    <location>
        <begin position="71"/>
        <end position="83"/>
    </location>
</feature>
<dbReference type="PaxDb" id="55529-EKX35675"/>
<dbReference type="EnsemblProtists" id="EKX35675">
    <property type="protein sequence ID" value="EKX35675"/>
    <property type="gene ID" value="GUITHDRAFT_118166"/>
</dbReference>
<feature type="compositionally biased region" description="Basic and acidic residues" evidence="1">
    <location>
        <begin position="461"/>
        <end position="481"/>
    </location>
</feature>
<dbReference type="EMBL" id="JH993086">
    <property type="protein sequence ID" value="EKX35675.1"/>
    <property type="molecule type" value="Genomic_DNA"/>
</dbReference>
<gene>
    <name evidence="2" type="ORF">GUITHDRAFT_118166</name>
</gene>
<evidence type="ECO:0000313" key="4">
    <source>
        <dbReference type="Proteomes" id="UP000011087"/>
    </source>
</evidence>
<dbReference type="GeneID" id="17292434"/>
<reference evidence="2 4" key="1">
    <citation type="journal article" date="2012" name="Nature">
        <title>Algal genomes reveal evolutionary mosaicism and the fate of nucleomorphs.</title>
        <authorList>
            <consortium name="DOE Joint Genome Institute"/>
            <person name="Curtis B.A."/>
            <person name="Tanifuji G."/>
            <person name="Burki F."/>
            <person name="Gruber A."/>
            <person name="Irimia M."/>
            <person name="Maruyama S."/>
            <person name="Arias M.C."/>
            <person name="Ball S.G."/>
            <person name="Gile G.H."/>
            <person name="Hirakawa Y."/>
            <person name="Hopkins J.F."/>
            <person name="Kuo A."/>
            <person name="Rensing S.A."/>
            <person name="Schmutz J."/>
            <person name="Symeonidi A."/>
            <person name="Elias M."/>
            <person name="Eveleigh R.J."/>
            <person name="Herman E.K."/>
            <person name="Klute M.J."/>
            <person name="Nakayama T."/>
            <person name="Obornik M."/>
            <person name="Reyes-Prieto A."/>
            <person name="Armbrust E.V."/>
            <person name="Aves S.J."/>
            <person name="Beiko R.G."/>
            <person name="Coutinho P."/>
            <person name="Dacks J.B."/>
            <person name="Durnford D.G."/>
            <person name="Fast N.M."/>
            <person name="Green B.R."/>
            <person name="Grisdale C.J."/>
            <person name="Hempel F."/>
            <person name="Henrissat B."/>
            <person name="Hoppner M.P."/>
            <person name="Ishida K."/>
            <person name="Kim E."/>
            <person name="Koreny L."/>
            <person name="Kroth P.G."/>
            <person name="Liu Y."/>
            <person name="Malik S.B."/>
            <person name="Maier U.G."/>
            <person name="McRose D."/>
            <person name="Mock T."/>
            <person name="Neilson J.A."/>
            <person name="Onodera N.T."/>
            <person name="Poole A.M."/>
            <person name="Pritham E.J."/>
            <person name="Richards T.A."/>
            <person name="Rocap G."/>
            <person name="Roy S.W."/>
            <person name="Sarai C."/>
            <person name="Schaack S."/>
            <person name="Shirato S."/>
            <person name="Slamovits C.H."/>
            <person name="Spencer D.F."/>
            <person name="Suzuki S."/>
            <person name="Worden A.Z."/>
            <person name="Zauner S."/>
            <person name="Barry K."/>
            <person name="Bell C."/>
            <person name="Bharti A.K."/>
            <person name="Crow J.A."/>
            <person name="Grimwood J."/>
            <person name="Kramer R."/>
            <person name="Lindquist E."/>
            <person name="Lucas S."/>
            <person name="Salamov A."/>
            <person name="McFadden G.I."/>
            <person name="Lane C.E."/>
            <person name="Keeling P.J."/>
            <person name="Gray M.W."/>
            <person name="Grigoriev I.V."/>
            <person name="Archibald J.M."/>
        </authorList>
    </citation>
    <scope>NUCLEOTIDE SEQUENCE</scope>
    <source>
        <strain evidence="2 4">CCMP2712</strain>
    </source>
</reference>
<keyword evidence="4" id="KW-1185">Reference proteome</keyword>
<feature type="compositionally biased region" description="Basic and acidic residues" evidence="1">
    <location>
        <begin position="147"/>
        <end position="159"/>
    </location>
</feature>
<feature type="region of interest" description="Disordered" evidence="1">
    <location>
        <begin position="28"/>
        <end position="189"/>
    </location>
</feature>
<evidence type="ECO:0000256" key="1">
    <source>
        <dbReference type="SAM" id="MobiDB-lite"/>
    </source>
</evidence>